<evidence type="ECO:0000256" key="1">
    <source>
        <dbReference type="SAM" id="Phobius"/>
    </source>
</evidence>
<name>A0A7J6B0T9_AMEME</name>
<feature type="transmembrane region" description="Helical" evidence="1">
    <location>
        <begin position="20"/>
        <end position="40"/>
    </location>
</feature>
<reference evidence="2 3" key="1">
    <citation type="submission" date="2020-02" db="EMBL/GenBank/DDBJ databases">
        <title>A chromosome-scale genome assembly of the black bullhead catfish (Ameiurus melas).</title>
        <authorList>
            <person name="Wen M."/>
            <person name="Zham M."/>
            <person name="Cabau C."/>
            <person name="Klopp C."/>
            <person name="Donnadieu C."/>
            <person name="Roques C."/>
            <person name="Bouchez O."/>
            <person name="Lampietro C."/>
            <person name="Jouanno E."/>
            <person name="Herpin A."/>
            <person name="Louis A."/>
            <person name="Berthelot C."/>
            <person name="Parey E."/>
            <person name="Roest-Crollius H."/>
            <person name="Braasch I."/>
            <person name="Postlethwait J."/>
            <person name="Robinson-Rechavi M."/>
            <person name="Echchiki A."/>
            <person name="Begum T."/>
            <person name="Montfort J."/>
            <person name="Schartl M."/>
            <person name="Bobe J."/>
            <person name="Guiguen Y."/>
        </authorList>
    </citation>
    <scope>NUCLEOTIDE SEQUENCE [LARGE SCALE GENOMIC DNA]</scope>
    <source>
        <strain evidence="2">M_S1</strain>
        <tissue evidence="2">Blood</tissue>
    </source>
</reference>
<evidence type="ECO:0000313" key="2">
    <source>
        <dbReference type="EMBL" id="KAF4088723.1"/>
    </source>
</evidence>
<keyword evidence="1" id="KW-1133">Transmembrane helix</keyword>
<comment type="caution">
    <text evidence="2">The sequence shown here is derived from an EMBL/GenBank/DDBJ whole genome shotgun (WGS) entry which is preliminary data.</text>
</comment>
<keyword evidence="1" id="KW-0812">Transmembrane</keyword>
<accession>A0A7J6B0T9</accession>
<keyword evidence="1" id="KW-0472">Membrane</keyword>
<dbReference type="Proteomes" id="UP000593565">
    <property type="component" value="Unassembled WGS sequence"/>
</dbReference>
<evidence type="ECO:0000313" key="3">
    <source>
        <dbReference type="Proteomes" id="UP000593565"/>
    </source>
</evidence>
<gene>
    <name evidence="2" type="ORF">AMELA_G00057970</name>
</gene>
<dbReference type="EMBL" id="JAAGNN010000005">
    <property type="protein sequence ID" value="KAF4088723.1"/>
    <property type="molecule type" value="Genomic_DNA"/>
</dbReference>
<sequence>MPPEGLTSLTTPSTERWRDVPGVWTLPVISIFTPPVFINSERSRLNHIPVVTQSRLEPSNFLVLVLVSMAFVAMVLGLSGALFCVRRCSGPELKEKLVGMATDPGNDATATYQDLCRQRMAERSSEVFHHTTHTSRINSVSSQFSDGAMQIIWSSLTPPDELHTSGDLSELTAVNGLILVQSFKGERKAEQSAVWPHLE</sequence>
<proteinExistence type="predicted"/>
<dbReference type="AlphaFoldDB" id="A0A7J6B0T9"/>
<dbReference type="PANTHER" id="PTHR46106">
    <property type="entry name" value="IA-2 PROTEIN TYROSINE PHOSPHATASE, ISOFORM C"/>
    <property type="match status" value="1"/>
</dbReference>
<dbReference type="GO" id="GO:0045202">
    <property type="term" value="C:synapse"/>
    <property type="evidence" value="ECO:0007669"/>
    <property type="project" value="TreeGrafter"/>
</dbReference>
<organism evidence="2 3">
    <name type="scientific">Ameiurus melas</name>
    <name type="common">Black bullhead</name>
    <name type="synonym">Silurus melas</name>
    <dbReference type="NCBI Taxonomy" id="219545"/>
    <lineage>
        <taxon>Eukaryota</taxon>
        <taxon>Metazoa</taxon>
        <taxon>Chordata</taxon>
        <taxon>Craniata</taxon>
        <taxon>Vertebrata</taxon>
        <taxon>Euteleostomi</taxon>
        <taxon>Actinopterygii</taxon>
        <taxon>Neopterygii</taxon>
        <taxon>Teleostei</taxon>
        <taxon>Ostariophysi</taxon>
        <taxon>Siluriformes</taxon>
        <taxon>Ictaluridae</taxon>
        <taxon>Ameiurus</taxon>
    </lineage>
</organism>
<keyword evidence="3" id="KW-1185">Reference proteome</keyword>
<dbReference type="GO" id="GO:0030141">
    <property type="term" value="C:secretory granule"/>
    <property type="evidence" value="ECO:0007669"/>
    <property type="project" value="InterPro"/>
</dbReference>
<dbReference type="GO" id="GO:0051046">
    <property type="term" value="P:regulation of secretion"/>
    <property type="evidence" value="ECO:0007669"/>
    <property type="project" value="TreeGrafter"/>
</dbReference>
<protein>
    <submittedName>
        <fullName evidence="2">Uncharacterized protein</fullName>
    </submittedName>
</protein>
<feature type="transmembrane region" description="Helical" evidence="1">
    <location>
        <begin position="61"/>
        <end position="83"/>
    </location>
</feature>
<dbReference type="InterPro" id="IPR033522">
    <property type="entry name" value="IA-2/IA-2_beta"/>
</dbReference>
<dbReference type="PANTHER" id="PTHR46106:SF5">
    <property type="entry name" value="RECEPTOR-TYPE TYROSINE-PROTEIN PHOSPHATASE N2"/>
    <property type="match status" value="1"/>
</dbReference>
<dbReference type="GO" id="GO:0035773">
    <property type="term" value="P:insulin secretion involved in cellular response to glucose stimulus"/>
    <property type="evidence" value="ECO:0007669"/>
    <property type="project" value="TreeGrafter"/>
</dbReference>